<proteinExistence type="predicted"/>
<dbReference type="PROSITE" id="PS50181">
    <property type="entry name" value="FBOX"/>
    <property type="match status" value="1"/>
</dbReference>
<dbReference type="InterPro" id="IPR036047">
    <property type="entry name" value="F-box-like_dom_sf"/>
</dbReference>
<dbReference type="Proteomes" id="UP000634136">
    <property type="component" value="Unassembled WGS sequence"/>
</dbReference>
<keyword evidence="3" id="KW-1185">Reference proteome</keyword>
<evidence type="ECO:0000259" key="1">
    <source>
        <dbReference type="PROSITE" id="PS50181"/>
    </source>
</evidence>
<dbReference type="AlphaFoldDB" id="A0A834WF85"/>
<dbReference type="Pfam" id="PF23622">
    <property type="entry name" value="LRR_At1g61320_AtMIF1"/>
    <property type="match status" value="1"/>
</dbReference>
<dbReference type="OrthoDB" id="976179at2759"/>
<organism evidence="2 3">
    <name type="scientific">Senna tora</name>
    <dbReference type="NCBI Taxonomy" id="362788"/>
    <lineage>
        <taxon>Eukaryota</taxon>
        <taxon>Viridiplantae</taxon>
        <taxon>Streptophyta</taxon>
        <taxon>Embryophyta</taxon>
        <taxon>Tracheophyta</taxon>
        <taxon>Spermatophyta</taxon>
        <taxon>Magnoliopsida</taxon>
        <taxon>eudicotyledons</taxon>
        <taxon>Gunneridae</taxon>
        <taxon>Pentapetalae</taxon>
        <taxon>rosids</taxon>
        <taxon>fabids</taxon>
        <taxon>Fabales</taxon>
        <taxon>Fabaceae</taxon>
        <taxon>Caesalpinioideae</taxon>
        <taxon>Cassia clade</taxon>
        <taxon>Senna</taxon>
    </lineage>
</organism>
<sequence length="420" mass="48391">MEDMFSRLPDEILCHVVSFLPNESALQTSLVSTRWRDLWNKAVVRYGALEDINGVIVEFLAHYEELHPLKHPRRLQFHYGENDEEEEEGSVLSASIAANNKILLDYGKKDPESERHYYELKFKLNENNPLPFPSTFLIKTLYLKSVCFLTSEAVSSIVSSLQHLENLKIIDCGGLESLCIEFETKLLKLTILDCLQLKSLKLTTSKLRFFRFRGFLPRISPENHFNLADAMLDFRLGPSCCYFKTQNFDAALLTIKNSEILTLCEWNFKELIWPSISPQSGSFIFYKLKELWWIVKDGQSSEALVSFLKLCPVLEQLFVTVDPESYSTPSLFLNQASKYTELENLKLIKLMGFTRQEDEVSMARDLIQVVKGKPPRIEASDGSFLQFLGSDLREKIKSCEHVRQEKEITQLCPKHPHMGL</sequence>
<dbReference type="CDD" id="cd22160">
    <property type="entry name" value="F-box_AtFBL13-like"/>
    <property type="match status" value="1"/>
</dbReference>
<dbReference type="PANTHER" id="PTHR34223">
    <property type="entry name" value="OS11G0201299 PROTEIN"/>
    <property type="match status" value="1"/>
</dbReference>
<dbReference type="Pfam" id="PF00646">
    <property type="entry name" value="F-box"/>
    <property type="match status" value="1"/>
</dbReference>
<dbReference type="Gene3D" id="3.80.10.10">
    <property type="entry name" value="Ribonuclease Inhibitor"/>
    <property type="match status" value="1"/>
</dbReference>
<gene>
    <name evidence="2" type="ORF">G2W53_025932</name>
</gene>
<dbReference type="SMART" id="SM00256">
    <property type="entry name" value="FBOX"/>
    <property type="match status" value="1"/>
</dbReference>
<dbReference type="InterPro" id="IPR032675">
    <property type="entry name" value="LRR_dom_sf"/>
</dbReference>
<feature type="domain" description="F-box" evidence="1">
    <location>
        <begin position="2"/>
        <end position="49"/>
    </location>
</feature>
<protein>
    <submittedName>
        <fullName evidence="2">F-box protein</fullName>
    </submittedName>
</protein>
<reference evidence="2" key="1">
    <citation type="submission" date="2020-09" db="EMBL/GenBank/DDBJ databases">
        <title>Genome-Enabled Discovery of Anthraquinone Biosynthesis in Senna tora.</title>
        <authorList>
            <person name="Kang S.-H."/>
            <person name="Pandey R.P."/>
            <person name="Lee C.-M."/>
            <person name="Sim J.-S."/>
            <person name="Jeong J.-T."/>
            <person name="Choi B.-S."/>
            <person name="Jung M."/>
            <person name="Ginzburg D."/>
            <person name="Zhao K."/>
            <person name="Won S.Y."/>
            <person name="Oh T.-J."/>
            <person name="Yu Y."/>
            <person name="Kim N.-H."/>
            <person name="Lee O.R."/>
            <person name="Lee T.-H."/>
            <person name="Bashyal P."/>
            <person name="Kim T.-S."/>
            <person name="Lee W.-H."/>
            <person name="Kawkins C."/>
            <person name="Kim C.-K."/>
            <person name="Kim J.S."/>
            <person name="Ahn B.O."/>
            <person name="Rhee S.Y."/>
            <person name="Sohng J.K."/>
        </authorList>
    </citation>
    <scope>NUCLEOTIDE SEQUENCE</scope>
    <source>
        <tissue evidence="2">Leaf</tissue>
    </source>
</reference>
<dbReference type="EMBL" id="JAAIUW010000008">
    <property type="protein sequence ID" value="KAF7820477.1"/>
    <property type="molecule type" value="Genomic_DNA"/>
</dbReference>
<dbReference type="SUPFAM" id="SSF81383">
    <property type="entry name" value="F-box domain"/>
    <property type="match status" value="1"/>
</dbReference>
<dbReference type="InterPro" id="IPR055357">
    <property type="entry name" value="LRR_At1g61320_AtMIF1"/>
</dbReference>
<dbReference type="InterPro" id="IPR053197">
    <property type="entry name" value="F-box_SCFL_complex_component"/>
</dbReference>
<dbReference type="Gene3D" id="1.20.1280.50">
    <property type="match status" value="1"/>
</dbReference>
<dbReference type="InterPro" id="IPR001810">
    <property type="entry name" value="F-box_dom"/>
</dbReference>
<name>A0A834WF85_9FABA</name>
<accession>A0A834WF85</accession>
<evidence type="ECO:0000313" key="2">
    <source>
        <dbReference type="EMBL" id="KAF7820477.1"/>
    </source>
</evidence>
<comment type="caution">
    <text evidence="2">The sequence shown here is derived from an EMBL/GenBank/DDBJ whole genome shotgun (WGS) entry which is preliminary data.</text>
</comment>
<evidence type="ECO:0000313" key="3">
    <source>
        <dbReference type="Proteomes" id="UP000634136"/>
    </source>
</evidence>
<dbReference type="PANTHER" id="PTHR34223:SF83">
    <property type="entry name" value="F-BOX DOMAIN-CONTAINING PROTEIN"/>
    <property type="match status" value="1"/>
</dbReference>
<dbReference type="InterPro" id="IPR053781">
    <property type="entry name" value="F-box_AtFBL13-like"/>
</dbReference>